<gene>
    <name evidence="1" type="ORF">SC1083_0368</name>
</gene>
<reference evidence="1 2" key="1">
    <citation type="submission" date="2010-10" db="EMBL/GenBank/DDBJ databases">
        <authorList>
            <person name="Chen C."/>
            <person name="Kittichotirat W."/>
            <person name="Asikainen S."/>
            <person name="Bumgarner R."/>
        </authorList>
    </citation>
    <scope>NUCLEOTIDE SEQUENCE [LARGE SCALE GENOMIC DNA]</scope>
    <source>
        <strain evidence="1 2">SC1083</strain>
    </source>
</reference>
<accession>G4A6C8</accession>
<dbReference type="AlphaFoldDB" id="G4A6C8"/>
<dbReference type="EMBL" id="AEJM01000010">
    <property type="protein sequence ID" value="EGY34893.1"/>
    <property type="molecule type" value="Genomic_DNA"/>
</dbReference>
<name>G4A6C8_AGGAC</name>
<organism evidence="1 2">
    <name type="scientific">Aggregatibacter actinomycetemcomitans serotype e str. SC1083</name>
    <dbReference type="NCBI Taxonomy" id="907488"/>
    <lineage>
        <taxon>Bacteria</taxon>
        <taxon>Pseudomonadati</taxon>
        <taxon>Pseudomonadota</taxon>
        <taxon>Gammaproteobacteria</taxon>
        <taxon>Pasteurellales</taxon>
        <taxon>Pasteurellaceae</taxon>
        <taxon>Aggregatibacter</taxon>
    </lineage>
</organism>
<dbReference type="Gene3D" id="3.90.1570.50">
    <property type="match status" value="1"/>
</dbReference>
<evidence type="ECO:0000313" key="1">
    <source>
        <dbReference type="EMBL" id="EGY34893.1"/>
    </source>
</evidence>
<dbReference type="PATRIC" id="fig|907488.3.peg.362"/>
<evidence type="ECO:0000313" key="2">
    <source>
        <dbReference type="Proteomes" id="UP000005508"/>
    </source>
</evidence>
<proteinExistence type="predicted"/>
<comment type="caution">
    <text evidence="1">The sequence shown here is derived from an EMBL/GenBank/DDBJ whole genome shotgun (WGS) entry which is preliminary data.</text>
</comment>
<sequence length="65" mass="7662">MTQYKTIAESNNFIVLDQYIKCVEELRAGYQTEDSLEREFIRDLQGQGYQYLPEINNHENTDKSA</sequence>
<protein>
    <submittedName>
        <fullName evidence="1">Putative type I restriction-modification system</fullName>
    </submittedName>
</protein>
<dbReference type="SMR" id="G4A6C8"/>
<dbReference type="Proteomes" id="UP000005508">
    <property type="component" value="Unassembled WGS sequence"/>
</dbReference>